<protein>
    <recommendedName>
        <fullName evidence="2">5'-3' exonuclease domain-containing protein</fullName>
    </recommendedName>
</protein>
<name>A0A0F9SUY6_9ZZZZ</name>
<accession>A0A0F9SUY6</accession>
<dbReference type="Gene3D" id="3.40.50.1010">
    <property type="entry name" value="5'-nuclease"/>
    <property type="match status" value="1"/>
</dbReference>
<reference evidence="1" key="1">
    <citation type="journal article" date="2015" name="Nature">
        <title>Complex archaea that bridge the gap between prokaryotes and eukaryotes.</title>
        <authorList>
            <person name="Spang A."/>
            <person name="Saw J.H."/>
            <person name="Jorgensen S.L."/>
            <person name="Zaremba-Niedzwiedzka K."/>
            <person name="Martijn J."/>
            <person name="Lind A.E."/>
            <person name="van Eijk R."/>
            <person name="Schleper C."/>
            <person name="Guy L."/>
            <person name="Ettema T.J."/>
        </authorList>
    </citation>
    <scope>NUCLEOTIDE SEQUENCE</scope>
</reference>
<dbReference type="AlphaFoldDB" id="A0A0F9SUY6"/>
<dbReference type="SUPFAM" id="SSF47807">
    <property type="entry name" value="5' to 3' exonuclease, C-terminal subdomain"/>
    <property type="match status" value="1"/>
</dbReference>
<gene>
    <name evidence="1" type="ORF">LCGC14_0808350</name>
</gene>
<dbReference type="InterPro" id="IPR029060">
    <property type="entry name" value="PIN-like_dom_sf"/>
</dbReference>
<sequence>MIHALIDGDWILYAAGFAGQKMRLVCPQLFGQEEFSTITEIRTRAAEECGGEFNMPVYSRFVLDPDSHFYHSAKNMIQSKCDAIEEKFREEVQPHVYIDGDGNFRNKIATIKPYKGQRSVHAKPLKYNDIRQYLLDHWNPTVVYDQETDDAIAIEQTCTNAARDEDNTPGKAIIVSVDKDFLQVPGWHYNPNKGFKLVGEREALERQYVQCLTGDSVDNIGGCFKVGAVKARKLILGQGLDECAMWKRVVAAYIESRGKWGAEHYNGLIAEDAALENMRLIYLRRTPGETWTPPE</sequence>
<organism evidence="1">
    <name type="scientific">marine sediment metagenome</name>
    <dbReference type="NCBI Taxonomy" id="412755"/>
    <lineage>
        <taxon>unclassified sequences</taxon>
        <taxon>metagenomes</taxon>
        <taxon>ecological metagenomes</taxon>
    </lineage>
</organism>
<dbReference type="SUPFAM" id="SSF88723">
    <property type="entry name" value="PIN domain-like"/>
    <property type="match status" value="1"/>
</dbReference>
<comment type="caution">
    <text evidence="1">The sequence shown here is derived from an EMBL/GenBank/DDBJ whole genome shotgun (WGS) entry which is preliminary data.</text>
</comment>
<dbReference type="EMBL" id="LAZR01002215">
    <property type="protein sequence ID" value="KKN32963.1"/>
    <property type="molecule type" value="Genomic_DNA"/>
</dbReference>
<evidence type="ECO:0000313" key="1">
    <source>
        <dbReference type="EMBL" id="KKN32963.1"/>
    </source>
</evidence>
<evidence type="ECO:0008006" key="2">
    <source>
        <dbReference type="Google" id="ProtNLM"/>
    </source>
</evidence>
<proteinExistence type="predicted"/>
<dbReference type="InterPro" id="IPR036279">
    <property type="entry name" value="5-3_exonuclease_C_sf"/>
</dbReference>